<dbReference type="PANTHER" id="PTHR30258:SF1">
    <property type="entry name" value="PROTEIN TRANSPORT PROTEIN HOFB HOMOLOG"/>
    <property type="match status" value="1"/>
</dbReference>
<reference evidence="6" key="1">
    <citation type="submission" date="2017-09" db="EMBL/GenBank/DDBJ databases">
        <title>Depth-based differentiation of microbial function through sediment-hosted aquifers and enrichment of novel symbionts in the deep terrestrial subsurface.</title>
        <authorList>
            <person name="Probst A.J."/>
            <person name="Ladd B."/>
            <person name="Jarett J.K."/>
            <person name="Geller-Mcgrath D.E."/>
            <person name="Sieber C.M.K."/>
            <person name="Emerson J.B."/>
            <person name="Anantharaman K."/>
            <person name="Thomas B.C."/>
            <person name="Malmstrom R."/>
            <person name="Stieglmeier M."/>
            <person name="Klingl A."/>
            <person name="Woyke T."/>
            <person name="Ryan C.M."/>
            <person name="Banfield J.F."/>
        </authorList>
    </citation>
    <scope>NUCLEOTIDE SEQUENCE [LARGE SCALE GENOMIC DNA]</scope>
</reference>
<keyword evidence="3" id="KW-0067">ATP-binding</keyword>
<dbReference type="PROSITE" id="PS00662">
    <property type="entry name" value="T2SP_E"/>
    <property type="match status" value="1"/>
</dbReference>
<dbReference type="InterPro" id="IPR027417">
    <property type="entry name" value="P-loop_NTPase"/>
</dbReference>
<dbReference type="EMBL" id="PFBG01000035">
    <property type="protein sequence ID" value="PIR85654.1"/>
    <property type="molecule type" value="Genomic_DNA"/>
</dbReference>
<dbReference type="InterPro" id="IPR001482">
    <property type="entry name" value="T2SS/T4SS_dom"/>
</dbReference>
<dbReference type="Pfam" id="PF05157">
    <property type="entry name" value="MshEN"/>
    <property type="match status" value="1"/>
</dbReference>
<accession>A0A2H0UGW1</accession>
<comment type="similarity">
    <text evidence="1">Belongs to the GSP E family.</text>
</comment>
<gene>
    <name evidence="5" type="ORF">COU14_03160</name>
</gene>
<dbReference type="SUPFAM" id="SSF52540">
    <property type="entry name" value="P-loop containing nucleoside triphosphate hydrolases"/>
    <property type="match status" value="1"/>
</dbReference>
<name>A0A2H0UGW1_9BACT</name>
<dbReference type="SUPFAM" id="SSF160246">
    <property type="entry name" value="EspE N-terminal domain-like"/>
    <property type="match status" value="1"/>
</dbReference>
<dbReference type="GO" id="GO:0005524">
    <property type="term" value="F:ATP binding"/>
    <property type="evidence" value="ECO:0007669"/>
    <property type="project" value="UniProtKB-KW"/>
</dbReference>
<evidence type="ECO:0000313" key="5">
    <source>
        <dbReference type="EMBL" id="PIR85654.1"/>
    </source>
</evidence>
<sequence length="383" mass="42825">MPKFDDHILESKRYQEFRQGEAENLIRALAKQNGYTYVDLHGISINPAALVLVSEEEARAADAVLFEKQNRKLSIAITNPNNPKTKELLKRLGSDWTLSIFMASSASLEHAWTRYKDQRTTTAVKQGVLDIDPEEIERLTKSVLSPEQVKTKIEEIKTINSARRVSATLETLFAGALSLGASDIHIEPEPAKVRVRYRLDGVLHDIVDLERGVYERLISRIKLLAGLILNKKTEAQDGRFTFNNSQRSVEVRTSVIPGSSGESAVMRLLDPTVASFEMEQLGLNAIMHRVMLEELKRPNGMIITTGPTGSGKTTALYAFLRAVHNPEVKIITIEDPVEYKVEGIVQTQVEGDYTFASGLRSILRQDPDIIMVGEIRDRDVAET</sequence>
<evidence type="ECO:0000256" key="1">
    <source>
        <dbReference type="ARBA" id="ARBA00006611"/>
    </source>
</evidence>
<dbReference type="Proteomes" id="UP000229612">
    <property type="component" value="Unassembled WGS sequence"/>
</dbReference>
<keyword evidence="2" id="KW-0547">Nucleotide-binding</keyword>
<proteinExistence type="inferred from homology"/>
<evidence type="ECO:0000256" key="3">
    <source>
        <dbReference type="ARBA" id="ARBA00022840"/>
    </source>
</evidence>
<dbReference type="InterPro" id="IPR037257">
    <property type="entry name" value="T2SS_E_N_sf"/>
</dbReference>
<dbReference type="PANTHER" id="PTHR30258">
    <property type="entry name" value="TYPE II SECRETION SYSTEM PROTEIN GSPE-RELATED"/>
    <property type="match status" value="1"/>
</dbReference>
<evidence type="ECO:0000256" key="2">
    <source>
        <dbReference type="ARBA" id="ARBA00022741"/>
    </source>
</evidence>
<protein>
    <recommendedName>
        <fullName evidence="4">Bacterial type II secretion system protein E domain-containing protein</fullName>
    </recommendedName>
</protein>
<dbReference type="AlphaFoldDB" id="A0A2H0UGW1"/>
<dbReference type="Gene3D" id="3.30.450.90">
    <property type="match status" value="1"/>
</dbReference>
<dbReference type="Pfam" id="PF00437">
    <property type="entry name" value="T2SSE"/>
    <property type="match status" value="1"/>
</dbReference>
<dbReference type="GO" id="GO:0016887">
    <property type="term" value="F:ATP hydrolysis activity"/>
    <property type="evidence" value="ECO:0007669"/>
    <property type="project" value="TreeGrafter"/>
</dbReference>
<organism evidence="5 6">
    <name type="scientific">Candidatus Kaiserbacteria bacterium CG10_big_fil_rev_8_21_14_0_10_44_10</name>
    <dbReference type="NCBI Taxonomy" id="1974606"/>
    <lineage>
        <taxon>Bacteria</taxon>
        <taxon>Candidatus Kaiseribacteriota</taxon>
    </lineage>
</organism>
<comment type="caution">
    <text evidence="5">The sequence shown here is derived from an EMBL/GenBank/DDBJ whole genome shotgun (WGS) entry which is preliminary data.</text>
</comment>
<feature type="domain" description="Bacterial type II secretion system protein E" evidence="4">
    <location>
        <begin position="363"/>
        <end position="377"/>
    </location>
</feature>
<dbReference type="InterPro" id="IPR007831">
    <property type="entry name" value="T2SS_GspE_N"/>
</dbReference>
<feature type="non-terminal residue" evidence="5">
    <location>
        <position position="383"/>
    </location>
</feature>
<evidence type="ECO:0000313" key="6">
    <source>
        <dbReference type="Proteomes" id="UP000229612"/>
    </source>
</evidence>
<dbReference type="GO" id="GO:0005886">
    <property type="term" value="C:plasma membrane"/>
    <property type="evidence" value="ECO:0007669"/>
    <property type="project" value="TreeGrafter"/>
</dbReference>
<evidence type="ECO:0000259" key="4">
    <source>
        <dbReference type="PROSITE" id="PS00662"/>
    </source>
</evidence>
<dbReference type="Gene3D" id="3.40.50.300">
    <property type="entry name" value="P-loop containing nucleotide triphosphate hydrolases"/>
    <property type="match status" value="1"/>
</dbReference>